<dbReference type="RefSeq" id="XP_064670269.1">
    <property type="nucleotide sequence ID" value="XM_064818796.1"/>
</dbReference>
<feature type="domain" description="Aminoglycoside phosphotransferase" evidence="1">
    <location>
        <begin position="93"/>
        <end position="312"/>
    </location>
</feature>
<dbReference type="InterPro" id="IPR002575">
    <property type="entry name" value="Aminoglycoside_PTrfase"/>
</dbReference>
<dbReference type="Gene3D" id="3.90.1200.10">
    <property type="match status" value="1"/>
</dbReference>
<evidence type="ECO:0000313" key="2">
    <source>
        <dbReference type="EMBL" id="KAK4112699.1"/>
    </source>
</evidence>
<protein>
    <recommendedName>
        <fullName evidence="1">Aminoglycoside phosphotransferase domain-containing protein</fullName>
    </recommendedName>
</protein>
<dbReference type="PANTHER" id="PTHR21310:SF15">
    <property type="entry name" value="AMINOGLYCOSIDE PHOSPHOTRANSFERASE DOMAIN-CONTAINING PROTEIN"/>
    <property type="match status" value="1"/>
</dbReference>
<dbReference type="AlphaFoldDB" id="A0AAN6TE14"/>
<dbReference type="InterPro" id="IPR051678">
    <property type="entry name" value="AGP_Transferase"/>
</dbReference>
<reference evidence="2" key="2">
    <citation type="submission" date="2023-05" db="EMBL/GenBank/DDBJ databases">
        <authorList>
            <consortium name="Lawrence Berkeley National Laboratory"/>
            <person name="Steindorff A."/>
            <person name="Hensen N."/>
            <person name="Bonometti L."/>
            <person name="Westerberg I."/>
            <person name="Brannstrom I.O."/>
            <person name="Guillou S."/>
            <person name="Cros-Aarteil S."/>
            <person name="Calhoun S."/>
            <person name="Haridas S."/>
            <person name="Kuo A."/>
            <person name="Mondo S."/>
            <person name="Pangilinan J."/>
            <person name="Riley R."/>
            <person name="Labutti K."/>
            <person name="Andreopoulos B."/>
            <person name="Lipzen A."/>
            <person name="Chen C."/>
            <person name="Yanf M."/>
            <person name="Daum C."/>
            <person name="Ng V."/>
            <person name="Clum A."/>
            <person name="Ohm R."/>
            <person name="Martin F."/>
            <person name="Silar P."/>
            <person name="Natvig D."/>
            <person name="Lalanne C."/>
            <person name="Gautier V."/>
            <person name="Ament-Velasquez S.L."/>
            <person name="Kruys A."/>
            <person name="Hutchinson M.I."/>
            <person name="Powell A.J."/>
            <person name="Barry K."/>
            <person name="Miller A.N."/>
            <person name="Grigoriev I.V."/>
            <person name="Debuchy R."/>
            <person name="Gladieux P."/>
            <person name="Thoren M.H."/>
            <person name="Johannesson H."/>
        </authorList>
    </citation>
    <scope>NUCLEOTIDE SEQUENCE</scope>
    <source>
        <strain evidence="2">CBS 508.74</strain>
    </source>
</reference>
<dbReference type="PANTHER" id="PTHR21310">
    <property type="entry name" value="AMINOGLYCOSIDE PHOSPHOTRANSFERASE-RELATED-RELATED"/>
    <property type="match status" value="1"/>
</dbReference>
<accession>A0AAN6TE14</accession>
<comment type="caution">
    <text evidence="2">The sequence shown here is derived from an EMBL/GenBank/DDBJ whole genome shotgun (WGS) entry which is preliminary data.</text>
</comment>
<name>A0AAN6TE14_9PEZI</name>
<organism evidence="2 3">
    <name type="scientific">Canariomyces notabilis</name>
    <dbReference type="NCBI Taxonomy" id="2074819"/>
    <lineage>
        <taxon>Eukaryota</taxon>
        <taxon>Fungi</taxon>
        <taxon>Dikarya</taxon>
        <taxon>Ascomycota</taxon>
        <taxon>Pezizomycotina</taxon>
        <taxon>Sordariomycetes</taxon>
        <taxon>Sordariomycetidae</taxon>
        <taxon>Sordariales</taxon>
        <taxon>Chaetomiaceae</taxon>
        <taxon>Canariomyces</taxon>
    </lineage>
</organism>
<gene>
    <name evidence="2" type="ORF">N656DRAFT_836762</name>
</gene>
<evidence type="ECO:0000313" key="3">
    <source>
        <dbReference type="Proteomes" id="UP001302812"/>
    </source>
</evidence>
<evidence type="ECO:0000259" key="1">
    <source>
        <dbReference type="Pfam" id="PF01636"/>
    </source>
</evidence>
<dbReference type="GeneID" id="89942922"/>
<dbReference type="Pfam" id="PF01636">
    <property type="entry name" value="APH"/>
    <property type="match status" value="1"/>
</dbReference>
<sequence>MNHKDFDARFDLATDISPVKYDENCPFPYNNFIYKVTISEPATKLNSPNSGICTTPPAARGISSLIIRLSNPHADGLNHAQTRVQNEKPDLADNIPRVYAWDSPRPSNRNLGWTAMEFKSGIPLDAHFAKLATGSEEKAAIIEQVADLLTGIQRAPLPESVTSFGGIGITDSREMVSGQMTTVAGGPWSRYEDVWRARLRSQLEGADGSSALQEWKPNGVRARIDRCLESNLGGVFAEAGVDMTKRVLVHGDLTMNNMLVDPESNKITALLDFDFASVLHPSHEFFMSLWDDPTGGRLAKAILTGSFDMDDDVPEEAAELWSTARVWDAALAARGAMRPSDISGMAGLDQLRRLETALCPFQLVHPMILKQMTAEQVQEQRAAAEKTLVACLDALGF</sequence>
<dbReference type="EMBL" id="MU853341">
    <property type="protein sequence ID" value="KAK4112699.1"/>
    <property type="molecule type" value="Genomic_DNA"/>
</dbReference>
<dbReference type="InterPro" id="IPR011009">
    <property type="entry name" value="Kinase-like_dom_sf"/>
</dbReference>
<proteinExistence type="predicted"/>
<reference evidence="2" key="1">
    <citation type="journal article" date="2023" name="Mol. Phylogenet. Evol.">
        <title>Genome-scale phylogeny and comparative genomics of the fungal order Sordariales.</title>
        <authorList>
            <person name="Hensen N."/>
            <person name="Bonometti L."/>
            <person name="Westerberg I."/>
            <person name="Brannstrom I.O."/>
            <person name="Guillou S."/>
            <person name="Cros-Aarteil S."/>
            <person name="Calhoun S."/>
            <person name="Haridas S."/>
            <person name="Kuo A."/>
            <person name="Mondo S."/>
            <person name="Pangilinan J."/>
            <person name="Riley R."/>
            <person name="LaButti K."/>
            <person name="Andreopoulos B."/>
            <person name="Lipzen A."/>
            <person name="Chen C."/>
            <person name="Yan M."/>
            <person name="Daum C."/>
            <person name="Ng V."/>
            <person name="Clum A."/>
            <person name="Steindorff A."/>
            <person name="Ohm R.A."/>
            <person name="Martin F."/>
            <person name="Silar P."/>
            <person name="Natvig D.O."/>
            <person name="Lalanne C."/>
            <person name="Gautier V."/>
            <person name="Ament-Velasquez S.L."/>
            <person name="Kruys A."/>
            <person name="Hutchinson M.I."/>
            <person name="Powell A.J."/>
            <person name="Barry K."/>
            <person name="Miller A.N."/>
            <person name="Grigoriev I.V."/>
            <person name="Debuchy R."/>
            <person name="Gladieux P."/>
            <person name="Hiltunen Thoren M."/>
            <person name="Johannesson H."/>
        </authorList>
    </citation>
    <scope>NUCLEOTIDE SEQUENCE</scope>
    <source>
        <strain evidence="2">CBS 508.74</strain>
    </source>
</reference>
<dbReference type="SUPFAM" id="SSF56112">
    <property type="entry name" value="Protein kinase-like (PK-like)"/>
    <property type="match status" value="1"/>
</dbReference>
<dbReference type="Proteomes" id="UP001302812">
    <property type="component" value="Unassembled WGS sequence"/>
</dbReference>
<keyword evidence="3" id="KW-1185">Reference proteome</keyword>